<keyword evidence="3" id="KW-1185">Reference proteome</keyword>
<organism evidence="1">
    <name type="scientific">Hexamita inflata</name>
    <dbReference type="NCBI Taxonomy" id="28002"/>
    <lineage>
        <taxon>Eukaryota</taxon>
        <taxon>Metamonada</taxon>
        <taxon>Diplomonadida</taxon>
        <taxon>Hexamitidae</taxon>
        <taxon>Hexamitinae</taxon>
        <taxon>Hexamita</taxon>
    </lineage>
</organism>
<comment type="caution">
    <text evidence="1">The sequence shown here is derived from an EMBL/GenBank/DDBJ whole genome shotgun (WGS) entry which is preliminary data.</text>
</comment>
<dbReference type="EMBL" id="CATOUU010000555">
    <property type="protein sequence ID" value="CAI9934035.1"/>
    <property type="molecule type" value="Genomic_DNA"/>
</dbReference>
<sequence>MTGDKSLFTSMLRKRIMNLHLPQTLKRICESNGSQNLSQSNNTEDFAQINHLELIRNQILDITFQINVQINRLNFLNEYLEQSFRNMNVLNRNTNAIGQFILNKIRKEEMLKQRWW</sequence>
<name>A0AA86P8V3_9EUKA</name>
<proteinExistence type="predicted"/>
<accession>A0AA86P8V3</accession>
<reference evidence="1" key="1">
    <citation type="submission" date="2023-06" db="EMBL/GenBank/DDBJ databases">
        <authorList>
            <person name="Kurt Z."/>
        </authorList>
    </citation>
    <scope>NUCLEOTIDE SEQUENCE</scope>
</reference>
<dbReference type="EMBL" id="CAXDID020000674">
    <property type="protein sequence ID" value="CAL6109751.1"/>
    <property type="molecule type" value="Genomic_DNA"/>
</dbReference>
<evidence type="ECO:0000313" key="2">
    <source>
        <dbReference type="EMBL" id="CAL6109751.1"/>
    </source>
</evidence>
<dbReference type="AlphaFoldDB" id="A0AA86P8V3"/>
<evidence type="ECO:0000313" key="3">
    <source>
        <dbReference type="Proteomes" id="UP001642409"/>
    </source>
</evidence>
<protein>
    <submittedName>
        <fullName evidence="2">Hypothetical_protein</fullName>
    </submittedName>
</protein>
<reference evidence="2 3" key="2">
    <citation type="submission" date="2024-07" db="EMBL/GenBank/DDBJ databases">
        <authorList>
            <person name="Akdeniz Z."/>
        </authorList>
    </citation>
    <scope>NUCLEOTIDE SEQUENCE [LARGE SCALE GENOMIC DNA]</scope>
</reference>
<evidence type="ECO:0000313" key="1">
    <source>
        <dbReference type="EMBL" id="CAI9934035.1"/>
    </source>
</evidence>
<dbReference type="Proteomes" id="UP001642409">
    <property type="component" value="Unassembled WGS sequence"/>
</dbReference>
<gene>
    <name evidence="1" type="ORF">HINF_LOCUS21680</name>
    <name evidence="2" type="ORF">HINF_LOCUS75594</name>
</gene>